<dbReference type="InterPro" id="IPR011701">
    <property type="entry name" value="MFS"/>
</dbReference>
<evidence type="ECO:0000256" key="6">
    <source>
        <dbReference type="SAM" id="Phobius"/>
    </source>
</evidence>
<dbReference type="EMBL" id="BSXN01002045">
    <property type="protein sequence ID" value="GME75398.1"/>
    <property type="molecule type" value="Genomic_DNA"/>
</dbReference>
<keyword evidence="2 6" id="KW-0812">Transmembrane</keyword>
<feature type="transmembrane region" description="Helical" evidence="6">
    <location>
        <begin position="377"/>
        <end position="398"/>
    </location>
</feature>
<gene>
    <name evidence="8" type="ORF">Cboi02_000477100</name>
</gene>
<evidence type="ECO:0000256" key="5">
    <source>
        <dbReference type="SAM" id="MobiDB-lite"/>
    </source>
</evidence>
<feature type="transmembrane region" description="Helical" evidence="6">
    <location>
        <begin position="44"/>
        <end position="65"/>
    </location>
</feature>
<dbReference type="Gene3D" id="1.20.1250.20">
    <property type="entry name" value="MFS general substrate transporter like domains"/>
    <property type="match status" value="2"/>
</dbReference>
<keyword evidence="4 6" id="KW-0472">Membrane</keyword>
<feature type="transmembrane region" description="Helical" evidence="6">
    <location>
        <begin position="136"/>
        <end position="156"/>
    </location>
</feature>
<dbReference type="GO" id="GO:0016020">
    <property type="term" value="C:membrane"/>
    <property type="evidence" value="ECO:0007669"/>
    <property type="project" value="UniProtKB-SubCell"/>
</dbReference>
<dbReference type="GO" id="GO:0022857">
    <property type="term" value="F:transmembrane transporter activity"/>
    <property type="evidence" value="ECO:0007669"/>
    <property type="project" value="InterPro"/>
</dbReference>
<dbReference type="PANTHER" id="PTHR23514:SF6">
    <property type="entry name" value="MAJOR FACILITATOR SUPERFAMILY (MFS) PROFILE DOMAIN-CONTAINING PROTEIN"/>
    <property type="match status" value="1"/>
</dbReference>
<feature type="transmembrane region" description="Helical" evidence="6">
    <location>
        <begin position="339"/>
        <end position="365"/>
    </location>
</feature>
<name>A0A9W6T4G4_CANBO</name>
<evidence type="ECO:0000256" key="1">
    <source>
        <dbReference type="ARBA" id="ARBA00004141"/>
    </source>
</evidence>
<dbReference type="Pfam" id="PF07690">
    <property type="entry name" value="MFS_1"/>
    <property type="match status" value="1"/>
</dbReference>
<reference evidence="8" key="1">
    <citation type="submission" date="2023-04" db="EMBL/GenBank/DDBJ databases">
        <title>Candida boidinii NBRC 10035.</title>
        <authorList>
            <person name="Ichikawa N."/>
            <person name="Sato H."/>
            <person name="Tonouchi N."/>
        </authorList>
    </citation>
    <scope>NUCLEOTIDE SEQUENCE</scope>
    <source>
        <strain evidence="8">NBRC 10035</strain>
    </source>
</reference>
<dbReference type="InterPro" id="IPR020846">
    <property type="entry name" value="MFS_dom"/>
</dbReference>
<evidence type="ECO:0000256" key="3">
    <source>
        <dbReference type="ARBA" id="ARBA00022989"/>
    </source>
</evidence>
<accession>A0A9W6T4G4</accession>
<organism evidence="8 9">
    <name type="scientific">Candida boidinii</name>
    <name type="common">Yeast</name>
    <dbReference type="NCBI Taxonomy" id="5477"/>
    <lineage>
        <taxon>Eukaryota</taxon>
        <taxon>Fungi</taxon>
        <taxon>Dikarya</taxon>
        <taxon>Ascomycota</taxon>
        <taxon>Saccharomycotina</taxon>
        <taxon>Pichiomycetes</taxon>
        <taxon>Pichiales</taxon>
        <taxon>Pichiaceae</taxon>
        <taxon>Ogataea</taxon>
        <taxon>Ogataea/Candida clade</taxon>
    </lineage>
</organism>
<evidence type="ECO:0000256" key="2">
    <source>
        <dbReference type="ARBA" id="ARBA00022692"/>
    </source>
</evidence>
<dbReference type="Proteomes" id="UP001165120">
    <property type="component" value="Unassembled WGS sequence"/>
</dbReference>
<dbReference type="SUPFAM" id="SSF103473">
    <property type="entry name" value="MFS general substrate transporter"/>
    <property type="match status" value="1"/>
</dbReference>
<feature type="transmembrane region" description="Helical" evidence="6">
    <location>
        <begin position="466"/>
        <end position="488"/>
    </location>
</feature>
<comment type="caution">
    <text evidence="8">The sequence shown here is derived from an EMBL/GenBank/DDBJ whole genome shotgun (WGS) entry which is preliminary data.</text>
</comment>
<feature type="transmembrane region" description="Helical" evidence="6">
    <location>
        <begin position="103"/>
        <end position="124"/>
    </location>
</feature>
<proteinExistence type="predicted"/>
<sequence length="530" mass="58560">MTLDNPPRNKLRLISCLIWVFTLGISDSLPGTLLPRIEAYYNISYSVVSTIWLANALGFIIIAILSHRLEHFLGKRIMIAGGCATSIIMYIFVAPGYKFPMVVVGFFFGGLGLATCLSELNIFLSRFKKSSKYLGFFHGFYGLGACIGPIISTVMIDHGIQWNYVYCILIGLTVVNIFDQWFAFKNADEDLKPFDNPDANEDSTVTTPTSEDDKELGLNNNQEQQNDDSHHHHHHNLLPSSRLSVEVSSILSDGSGTKKLTSDPIEMGIFSQKTMIAHPDLQKIPTHATHTTHNTHAATDSNNIINNVDGGLAPESSESAPLVSESPEKLLGLALRSPITWFISFFVLFYQGGEVSIGGWIVTFLETYRHGDERTTGYVASGFWGGLTIGRIFLTSFLHKNVGAKRGVSILSLCAIASVILAWVVPIIIVEAVFISICGIFIGPIYPLMITVAVRILPRKIQIVSLTIMTAFGSSGGALFPFLVGIISQFAGTYIVFPVFIALFCAMLVLWYLLPNPDRNIIKHFWERVW</sequence>
<evidence type="ECO:0000259" key="7">
    <source>
        <dbReference type="PROSITE" id="PS50850"/>
    </source>
</evidence>
<dbReference type="PROSITE" id="PS50850">
    <property type="entry name" value="MFS"/>
    <property type="match status" value="1"/>
</dbReference>
<feature type="transmembrane region" description="Helical" evidence="6">
    <location>
        <begin position="434"/>
        <end position="454"/>
    </location>
</feature>
<evidence type="ECO:0000313" key="8">
    <source>
        <dbReference type="EMBL" id="GME75398.1"/>
    </source>
</evidence>
<keyword evidence="9" id="KW-1185">Reference proteome</keyword>
<feature type="transmembrane region" description="Helical" evidence="6">
    <location>
        <begin position="77"/>
        <end position="97"/>
    </location>
</feature>
<feature type="transmembrane region" description="Helical" evidence="6">
    <location>
        <begin position="494"/>
        <end position="514"/>
    </location>
</feature>
<dbReference type="AlphaFoldDB" id="A0A9W6T4G4"/>
<dbReference type="PANTHER" id="PTHR23514">
    <property type="entry name" value="BYPASS OF STOP CODON PROTEIN 6"/>
    <property type="match status" value="1"/>
</dbReference>
<feature type="domain" description="Major facilitator superfamily (MFS) profile" evidence="7">
    <location>
        <begin position="12"/>
        <end position="519"/>
    </location>
</feature>
<keyword evidence="3 6" id="KW-1133">Transmembrane helix</keyword>
<comment type="subcellular location">
    <subcellularLocation>
        <location evidence="1">Membrane</location>
        <topology evidence="1">Multi-pass membrane protein</topology>
    </subcellularLocation>
</comment>
<feature type="region of interest" description="Disordered" evidence="5">
    <location>
        <begin position="193"/>
        <end position="238"/>
    </location>
</feature>
<dbReference type="FunFam" id="1.20.1250.20:FF:000286">
    <property type="entry name" value="MFS efflux transporter"/>
    <property type="match status" value="1"/>
</dbReference>
<evidence type="ECO:0000256" key="4">
    <source>
        <dbReference type="ARBA" id="ARBA00023136"/>
    </source>
</evidence>
<feature type="transmembrane region" description="Helical" evidence="6">
    <location>
        <begin position="410"/>
        <end position="428"/>
    </location>
</feature>
<evidence type="ECO:0000313" key="9">
    <source>
        <dbReference type="Proteomes" id="UP001165120"/>
    </source>
</evidence>
<feature type="transmembrane region" description="Helical" evidence="6">
    <location>
        <begin position="162"/>
        <end position="184"/>
    </location>
</feature>
<protein>
    <submittedName>
        <fullName evidence="8">Unnamed protein product</fullName>
    </submittedName>
</protein>
<dbReference type="InterPro" id="IPR036259">
    <property type="entry name" value="MFS_trans_sf"/>
</dbReference>
<dbReference type="InterPro" id="IPR051788">
    <property type="entry name" value="MFS_Transporter"/>
</dbReference>